<feature type="domain" description="FF" evidence="4">
    <location>
        <begin position="258"/>
        <end position="328"/>
    </location>
</feature>
<feature type="compositionally biased region" description="Basic and acidic residues" evidence="2">
    <location>
        <begin position="111"/>
        <end position="133"/>
    </location>
</feature>
<gene>
    <name evidence="5" type="primary">TCERG1_1</name>
    <name evidence="5" type="ORF">CU098_002129</name>
</gene>
<feature type="compositionally biased region" description="Basic and acidic residues" evidence="2">
    <location>
        <begin position="41"/>
        <end position="51"/>
    </location>
</feature>
<dbReference type="CDD" id="cd00201">
    <property type="entry name" value="WW"/>
    <property type="match status" value="1"/>
</dbReference>
<dbReference type="InterPro" id="IPR036020">
    <property type="entry name" value="WW_dom_sf"/>
</dbReference>
<comment type="caution">
    <text evidence="5">The sequence shown here is derived from an EMBL/GenBank/DDBJ whole genome shotgun (WGS) entry which is preliminary data.</text>
</comment>
<dbReference type="Proteomes" id="UP000253551">
    <property type="component" value="Unassembled WGS sequence"/>
</dbReference>
<accession>A0A367ILU9</accession>
<evidence type="ECO:0000256" key="2">
    <source>
        <dbReference type="SAM" id="MobiDB-lite"/>
    </source>
</evidence>
<dbReference type="Gene3D" id="1.10.10.440">
    <property type="entry name" value="FF domain"/>
    <property type="match status" value="3"/>
</dbReference>
<evidence type="ECO:0000256" key="1">
    <source>
        <dbReference type="ARBA" id="ARBA00022737"/>
    </source>
</evidence>
<feature type="compositionally biased region" description="Acidic residues" evidence="2">
    <location>
        <begin position="68"/>
        <end position="78"/>
    </location>
</feature>
<dbReference type="SMART" id="SM00441">
    <property type="entry name" value="FF"/>
    <property type="match status" value="3"/>
</dbReference>
<dbReference type="PANTHER" id="PTHR15377">
    <property type="entry name" value="TRANSCRIPTION ELONGATION REGULATOR 1"/>
    <property type="match status" value="1"/>
</dbReference>
<protein>
    <submittedName>
        <fullName evidence="5">Transcription elongation regulator</fullName>
    </submittedName>
</protein>
<evidence type="ECO:0000313" key="6">
    <source>
        <dbReference type="Proteomes" id="UP000253551"/>
    </source>
</evidence>
<dbReference type="PANTHER" id="PTHR15377:SF3">
    <property type="entry name" value="WW DOMAIN-CONTAINING PROTEIN"/>
    <property type="match status" value="1"/>
</dbReference>
<dbReference type="SUPFAM" id="SSF51045">
    <property type="entry name" value="WW domain"/>
    <property type="match status" value="1"/>
</dbReference>
<dbReference type="AlphaFoldDB" id="A0A367ILU9"/>
<dbReference type="PROSITE" id="PS51676">
    <property type="entry name" value="FF"/>
    <property type="match status" value="2"/>
</dbReference>
<dbReference type="InterPro" id="IPR045148">
    <property type="entry name" value="TCRG1-like"/>
</dbReference>
<dbReference type="InterPro" id="IPR001202">
    <property type="entry name" value="WW_dom"/>
</dbReference>
<evidence type="ECO:0000259" key="3">
    <source>
        <dbReference type="PROSITE" id="PS50020"/>
    </source>
</evidence>
<dbReference type="Gene3D" id="2.20.70.10">
    <property type="match status" value="1"/>
</dbReference>
<dbReference type="GO" id="GO:0005634">
    <property type="term" value="C:nucleus"/>
    <property type="evidence" value="ECO:0007669"/>
    <property type="project" value="TreeGrafter"/>
</dbReference>
<evidence type="ECO:0000313" key="5">
    <source>
        <dbReference type="EMBL" id="RCH78662.1"/>
    </source>
</evidence>
<evidence type="ECO:0000259" key="4">
    <source>
        <dbReference type="PROSITE" id="PS51676"/>
    </source>
</evidence>
<sequence>KKIPGTLWLFVLTPEGHEFYYDRETKTSVWEMPQELEEAMKELDSKKRKAEEGEEEESETKKAKVEDVEPTEMTEEDIMWQLEQMGGDDDEEEEEEEEEEGKEMEEEKEEEKEGKKERVVIKRSKVQEEPRQIEEEEEEESKKVEEKKDEGTYQEKVEKFYELLKERNTSPFAVYALEYPVLMTDPRFSAVPGNKQKLLFNKYCQDLGTRIKNEQKNKKRPEEEFMELLATKVTGKMYFDDFRRKYKNDPRFKAVPTTREREGLFKEYVKHQLTNPVEGYMRLLRETKEIQPGIRWRDVKKILEDDERYQAIESKDEREDLFRDYLETLEK</sequence>
<dbReference type="InterPro" id="IPR036517">
    <property type="entry name" value="FF_domain_sf"/>
</dbReference>
<feature type="domain" description="WW" evidence="3">
    <location>
        <begin position="8"/>
        <end position="35"/>
    </location>
</feature>
<dbReference type="OrthoDB" id="410044at2759"/>
<name>A0A367ILU9_RHIST</name>
<dbReference type="Pfam" id="PF00397">
    <property type="entry name" value="WW"/>
    <property type="match status" value="1"/>
</dbReference>
<feature type="region of interest" description="Disordered" evidence="2">
    <location>
        <begin position="41"/>
        <end position="150"/>
    </location>
</feature>
<keyword evidence="1" id="KW-0677">Repeat</keyword>
<dbReference type="STRING" id="4846.A0A367ILU9"/>
<dbReference type="GO" id="GO:0003712">
    <property type="term" value="F:transcription coregulator activity"/>
    <property type="evidence" value="ECO:0007669"/>
    <property type="project" value="TreeGrafter"/>
</dbReference>
<feature type="compositionally biased region" description="Basic and acidic residues" evidence="2">
    <location>
        <begin position="140"/>
        <end position="150"/>
    </location>
</feature>
<dbReference type="GO" id="GO:0070063">
    <property type="term" value="F:RNA polymerase binding"/>
    <property type="evidence" value="ECO:0007669"/>
    <property type="project" value="InterPro"/>
</dbReference>
<organism evidence="5 6">
    <name type="scientific">Rhizopus stolonifer</name>
    <name type="common">Rhizopus nigricans</name>
    <dbReference type="NCBI Taxonomy" id="4846"/>
    <lineage>
        <taxon>Eukaryota</taxon>
        <taxon>Fungi</taxon>
        <taxon>Fungi incertae sedis</taxon>
        <taxon>Mucoromycota</taxon>
        <taxon>Mucoromycotina</taxon>
        <taxon>Mucoromycetes</taxon>
        <taxon>Mucorales</taxon>
        <taxon>Mucorineae</taxon>
        <taxon>Rhizopodaceae</taxon>
        <taxon>Rhizopus</taxon>
    </lineage>
</organism>
<feature type="domain" description="FF" evidence="4">
    <location>
        <begin position="153"/>
        <end position="206"/>
    </location>
</feature>
<proteinExistence type="predicted"/>
<dbReference type="SUPFAM" id="SSF81698">
    <property type="entry name" value="FF domain"/>
    <property type="match status" value="3"/>
</dbReference>
<dbReference type="EMBL" id="PJQM01007079">
    <property type="protein sequence ID" value="RCH78662.1"/>
    <property type="molecule type" value="Genomic_DNA"/>
</dbReference>
<dbReference type="InterPro" id="IPR002713">
    <property type="entry name" value="FF_domain"/>
</dbReference>
<feature type="compositionally biased region" description="Acidic residues" evidence="2">
    <location>
        <begin position="86"/>
        <end position="110"/>
    </location>
</feature>
<reference evidence="5 6" key="1">
    <citation type="journal article" date="2018" name="G3 (Bethesda)">
        <title>Phylogenetic and Phylogenomic Definition of Rhizopus Species.</title>
        <authorList>
            <person name="Gryganskyi A.P."/>
            <person name="Golan J."/>
            <person name="Dolatabadi S."/>
            <person name="Mondo S."/>
            <person name="Robb S."/>
            <person name="Idnurm A."/>
            <person name="Muszewska A."/>
            <person name="Steczkiewicz K."/>
            <person name="Masonjones S."/>
            <person name="Liao H.L."/>
            <person name="Gajdeczka M.T."/>
            <person name="Anike F."/>
            <person name="Vuek A."/>
            <person name="Anishchenko I.M."/>
            <person name="Voigt K."/>
            <person name="de Hoog G.S."/>
            <person name="Smith M.E."/>
            <person name="Heitman J."/>
            <person name="Vilgalys R."/>
            <person name="Stajich J.E."/>
        </authorList>
    </citation>
    <scope>NUCLEOTIDE SEQUENCE [LARGE SCALE GENOMIC DNA]</scope>
    <source>
        <strain evidence="5 6">LSU 92-RS-03</strain>
    </source>
</reference>
<dbReference type="Pfam" id="PF01846">
    <property type="entry name" value="FF"/>
    <property type="match status" value="3"/>
</dbReference>
<feature type="non-terminal residue" evidence="5">
    <location>
        <position position="1"/>
    </location>
</feature>
<keyword evidence="6" id="KW-1185">Reference proteome</keyword>
<dbReference type="PROSITE" id="PS50020">
    <property type="entry name" value="WW_DOMAIN_2"/>
    <property type="match status" value="1"/>
</dbReference>